<dbReference type="Pfam" id="PF08240">
    <property type="entry name" value="ADH_N"/>
    <property type="match status" value="1"/>
</dbReference>
<evidence type="ECO:0000256" key="4">
    <source>
        <dbReference type="RuleBase" id="RU361277"/>
    </source>
</evidence>
<dbReference type="SUPFAM" id="SSF50129">
    <property type="entry name" value="GroES-like"/>
    <property type="match status" value="1"/>
</dbReference>
<dbReference type="Pfam" id="PF00107">
    <property type="entry name" value="ADH_zinc_N"/>
    <property type="match status" value="1"/>
</dbReference>
<dbReference type="AlphaFoldDB" id="A0A0D2J7K7"/>
<dbReference type="Proteomes" id="UP000032233">
    <property type="component" value="Unassembled WGS sequence"/>
</dbReference>
<evidence type="ECO:0000259" key="6">
    <source>
        <dbReference type="Pfam" id="PF08240"/>
    </source>
</evidence>
<accession>A0A0D2J7K7</accession>
<dbReference type="InterPro" id="IPR011032">
    <property type="entry name" value="GroES-like_sf"/>
</dbReference>
<dbReference type="GO" id="GO:0016491">
    <property type="term" value="F:oxidoreductase activity"/>
    <property type="evidence" value="ECO:0007669"/>
    <property type="project" value="UniProtKB-KW"/>
</dbReference>
<keyword evidence="8" id="KW-1185">Reference proteome</keyword>
<dbReference type="InterPro" id="IPR013149">
    <property type="entry name" value="ADH-like_C"/>
</dbReference>
<dbReference type="EMBL" id="AZAC01000011">
    <property type="protein sequence ID" value="KIX14199.1"/>
    <property type="molecule type" value="Genomic_DNA"/>
</dbReference>
<comment type="similarity">
    <text evidence="4">Belongs to the zinc-containing alcohol dehydrogenase family.</text>
</comment>
<protein>
    <submittedName>
        <fullName evidence="7">Alcohol dehydrogenase</fullName>
    </submittedName>
</protein>
<evidence type="ECO:0000256" key="1">
    <source>
        <dbReference type="ARBA" id="ARBA00022723"/>
    </source>
</evidence>
<dbReference type="InParanoid" id="A0A0D2J7K7"/>
<sequence length="365" mass="39016">MKTRAMVATEPGVLEMREFPLPQIGDDDGILKLELIGICGSDPGIFKGKSARGKRPYPIILGHEIVGRIHQMGDAALKRHGLEIGDRVIVEYAFGCGFCGPCLSGNYTLCENFYTYGSMISCQDPPHLYGAYADYLYLHPRAMIHKIGEDISPEEGVMICAVMGNGVRWVRQMGDVGIGQPVAIIGPGQQGLAGAAVAKESGAGPIIMVGLSSDRQRLEMARRFGADHVIMADQEDVVARVSSLTDGAMAKLVMDVTGNPQGAITALSVAGLRSTIVLPGIYGANVEIPLALDKVVFNEIKLLGTFSHDRQAVEPAIKMTSKGKYPLAELVTHRLPLEDALKGLKLVAGEVPGENVMKVVLDPSL</sequence>
<reference evidence="7 8" key="1">
    <citation type="submission" date="2013-11" db="EMBL/GenBank/DDBJ databases">
        <title>Metagenomic analysis of a methanogenic consortium involved in long chain n-alkane degradation.</title>
        <authorList>
            <person name="Davidova I.A."/>
            <person name="Callaghan A.V."/>
            <person name="Wawrik B."/>
            <person name="Pruitt S."/>
            <person name="Marks C."/>
            <person name="Duncan K.E."/>
            <person name="Suflita J.M."/>
        </authorList>
    </citation>
    <scope>NUCLEOTIDE SEQUENCE [LARGE SCALE GENOMIC DNA]</scope>
    <source>
        <strain evidence="7 8">SPR</strain>
    </source>
</reference>
<evidence type="ECO:0000313" key="7">
    <source>
        <dbReference type="EMBL" id="KIX14199.1"/>
    </source>
</evidence>
<keyword evidence="2 4" id="KW-0862">Zinc</keyword>
<organism evidence="7 8">
    <name type="scientific">Dethiosulfatarculus sandiegensis</name>
    <dbReference type="NCBI Taxonomy" id="1429043"/>
    <lineage>
        <taxon>Bacteria</taxon>
        <taxon>Pseudomonadati</taxon>
        <taxon>Thermodesulfobacteriota</taxon>
        <taxon>Desulfarculia</taxon>
        <taxon>Desulfarculales</taxon>
        <taxon>Desulfarculaceae</taxon>
        <taxon>Dethiosulfatarculus</taxon>
    </lineage>
</organism>
<dbReference type="Gene3D" id="3.90.180.10">
    <property type="entry name" value="Medium-chain alcohol dehydrogenases, catalytic domain"/>
    <property type="match status" value="1"/>
</dbReference>
<evidence type="ECO:0000256" key="3">
    <source>
        <dbReference type="ARBA" id="ARBA00023002"/>
    </source>
</evidence>
<dbReference type="InterPro" id="IPR002328">
    <property type="entry name" value="ADH_Zn_CS"/>
</dbReference>
<name>A0A0D2J7K7_9BACT</name>
<keyword evidence="1 4" id="KW-0479">Metal-binding</keyword>
<dbReference type="InterPro" id="IPR036291">
    <property type="entry name" value="NAD(P)-bd_dom_sf"/>
</dbReference>
<dbReference type="InterPro" id="IPR050129">
    <property type="entry name" value="Zn_alcohol_dh"/>
</dbReference>
<dbReference type="STRING" id="1429043.X474_09345"/>
<gene>
    <name evidence="7" type="ORF">X474_09345</name>
</gene>
<dbReference type="InterPro" id="IPR013154">
    <property type="entry name" value="ADH-like_N"/>
</dbReference>
<comment type="cofactor">
    <cofactor evidence="4">
        <name>Zn(2+)</name>
        <dbReference type="ChEBI" id="CHEBI:29105"/>
    </cofactor>
</comment>
<feature type="domain" description="Alcohol dehydrogenase-like N-terminal" evidence="6">
    <location>
        <begin position="26"/>
        <end position="146"/>
    </location>
</feature>
<dbReference type="PANTHER" id="PTHR43401:SF2">
    <property type="entry name" value="L-THREONINE 3-DEHYDROGENASE"/>
    <property type="match status" value="1"/>
</dbReference>
<dbReference type="SUPFAM" id="SSF51735">
    <property type="entry name" value="NAD(P)-binding Rossmann-fold domains"/>
    <property type="match status" value="1"/>
</dbReference>
<proteinExistence type="inferred from homology"/>
<dbReference type="PANTHER" id="PTHR43401">
    <property type="entry name" value="L-THREONINE 3-DEHYDROGENASE"/>
    <property type="match status" value="1"/>
</dbReference>
<dbReference type="OrthoDB" id="5484143at2"/>
<feature type="domain" description="Alcohol dehydrogenase-like C-terminal" evidence="5">
    <location>
        <begin position="191"/>
        <end position="320"/>
    </location>
</feature>
<comment type="caution">
    <text evidence="7">The sequence shown here is derived from an EMBL/GenBank/DDBJ whole genome shotgun (WGS) entry which is preliminary data.</text>
</comment>
<evidence type="ECO:0000256" key="2">
    <source>
        <dbReference type="ARBA" id="ARBA00022833"/>
    </source>
</evidence>
<dbReference type="GO" id="GO:0008270">
    <property type="term" value="F:zinc ion binding"/>
    <property type="evidence" value="ECO:0007669"/>
    <property type="project" value="InterPro"/>
</dbReference>
<keyword evidence="3" id="KW-0560">Oxidoreductase</keyword>
<dbReference type="RefSeq" id="WP_044348093.1">
    <property type="nucleotide sequence ID" value="NZ_AZAC01000011.1"/>
</dbReference>
<dbReference type="Gene3D" id="3.40.50.720">
    <property type="entry name" value="NAD(P)-binding Rossmann-like Domain"/>
    <property type="match status" value="1"/>
</dbReference>
<dbReference type="PROSITE" id="PS00059">
    <property type="entry name" value="ADH_ZINC"/>
    <property type="match status" value="1"/>
</dbReference>
<evidence type="ECO:0000259" key="5">
    <source>
        <dbReference type="Pfam" id="PF00107"/>
    </source>
</evidence>
<evidence type="ECO:0000313" key="8">
    <source>
        <dbReference type="Proteomes" id="UP000032233"/>
    </source>
</evidence>